<feature type="compositionally biased region" description="Polar residues" evidence="6">
    <location>
        <begin position="444"/>
        <end position="453"/>
    </location>
</feature>
<dbReference type="PANTHER" id="PTHR12300:SF161">
    <property type="entry name" value="RECEPTOR EXPRESSION-ENHANCING PROTEIN"/>
    <property type="match status" value="1"/>
</dbReference>
<dbReference type="Pfam" id="PF03134">
    <property type="entry name" value="TB2_DP1_HVA22"/>
    <property type="match status" value="1"/>
</dbReference>
<reference evidence="7" key="1">
    <citation type="submission" date="2022-07" db="EMBL/GenBank/DDBJ databases">
        <title>Genome Sequence of Leucocoprinus birnbaumii.</title>
        <authorList>
            <person name="Buettner E."/>
        </authorList>
    </citation>
    <scope>NUCLEOTIDE SEQUENCE</scope>
    <source>
        <strain evidence="7">VT141</strain>
    </source>
</reference>
<feature type="compositionally biased region" description="Acidic residues" evidence="6">
    <location>
        <begin position="501"/>
        <end position="513"/>
    </location>
</feature>
<comment type="caution">
    <text evidence="7">The sequence shown here is derived from an EMBL/GenBank/DDBJ whole genome shotgun (WGS) entry which is preliminary data.</text>
</comment>
<evidence type="ECO:0000256" key="3">
    <source>
        <dbReference type="ARBA" id="ARBA00022692"/>
    </source>
</evidence>
<organism evidence="7 8">
    <name type="scientific">Leucocoprinus birnbaumii</name>
    <dbReference type="NCBI Taxonomy" id="56174"/>
    <lineage>
        <taxon>Eukaryota</taxon>
        <taxon>Fungi</taxon>
        <taxon>Dikarya</taxon>
        <taxon>Basidiomycota</taxon>
        <taxon>Agaricomycotina</taxon>
        <taxon>Agaricomycetes</taxon>
        <taxon>Agaricomycetidae</taxon>
        <taxon>Agaricales</taxon>
        <taxon>Agaricineae</taxon>
        <taxon>Agaricaceae</taxon>
        <taxon>Leucocoprinus</taxon>
    </lineage>
</organism>
<keyword evidence="8" id="KW-1185">Reference proteome</keyword>
<keyword evidence="3" id="KW-0812">Transmembrane</keyword>
<keyword evidence="5" id="KW-0472">Membrane</keyword>
<comment type="similarity">
    <text evidence="2">Belongs to the DP1 family.</text>
</comment>
<dbReference type="InterPro" id="IPR004345">
    <property type="entry name" value="TB2_DP1_HVA22"/>
</dbReference>
<sequence length="567" mass="62507">MAVFVRLFRLAMLFFNVYDSYKVLRIPPPSASNKGKPSLRAMSQRKRDMKGCLAVWIVWSCFIMYERFAEAVVSLFIPFYDEFKSLVLLFLIMTRARGAEPIYLHIIRPFLKPYTSTIDQLLDFTHVIGDVVFGLASLPFVYAIDWWRRKFRPEPESLDTETEASSSPLSTAAEPQPQVPVNHPIISKPVKATANLVPKPRQPAPKRSSASFGERKVKTTKIQVQARGEVLAIPPQEIPTNDKPQIDGLPVVDEWRQYPAFPSAYPPTPLVKQTQLAATTMASVSTSLYPTISEEPAQQGFQQSLLPPHNDLDPSCAGDKSDEIGVDGVQPEESGQITIAVTNVDGDDEVLDESMEDGFDELESEDEFNVTLRTPDTSLRILTSLGPPRPLSTEISPLSLPSVSALTTADEESSLNTPSTESTTSEYASMPPTVLASNKRALQPASTVTNMRVRNSLVARGTTKASRGNRPPAKRPATSQRRPTRPKQGASSRTLERLESPELENEPPIEGEELTIKRRRVSLTPPTAVQVPGPAKRRVVRPASSSMKTTRVASVQKSSSLHPSARA</sequence>
<gene>
    <name evidence="7" type="ORF">NP233_g5460</name>
</gene>
<dbReference type="GO" id="GO:0016020">
    <property type="term" value="C:membrane"/>
    <property type="evidence" value="ECO:0007669"/>
    <property type="project" value="UniProtKB-SubCell"/>
</dbReference>
<evidence type="ECO:0008006" key="9">
    <source>
        <dbReference type="Google" id="ProtNLM"/>
    </source>
</evidence>
<proteinExistence type="inferred from homology"/>
<protein>
    <recommendedName>
        <fullName evidence="9">Protein YOP1</fullName>
    </recommendedName>
</protein>
<evidence type="ECO:0000256" key="5">
    <source>
        <dbReference type="ARBA" id="ARBA00023136"/>
    </source>
</evidence>
<evidence type="ECO:0000256" key="4">
    <source>
        <dbReference type="ARBA" id="ARBA00022989"/>
    </source>
</evidence>
<feature type="compositionally biased region" description="Polar residues" evidence="6">
    <location>
        <begin position="414"/>
        <end position="427"/>
    </location>
</feature>
<evidence type="ECO:0000256" key="2">
    <source>
        <dbReference type="ARBA" id="ARBA00008573"/>
    </source>
</evidence>
<feature type="region of interest" description="Disordered" evidence="6">
    <location>
        <begin position="402"/>
        <end position="567"/>
    </location>
</feature>
<feature type="region of interest" description="Disordered" evidence="6">
    <location>
        <begin position="157"/>
        <end position="219"/>
    </location>
</feature>
<dbReference type="AlphaFoldDB" id="A0AAD5VSU5"/>
<dbReference type="EMBL" id="JANIEX010000322">
    <property type="protein sequence ID" value="KAJ3568818.1"/>
    <property type="molecule type" value="Genomic_DNA"/>
</dbReference>
<evidence type="ECO:0000256" key="1">
    <source>
        <dbReference type="ARBA" id="ARBA00004141"/>
    </source>
</evidence>
<evidence type="ECO:0000256" key="6">
    <source>
        <dbReference type="SAM" id="MobiDB-lite"/>
    </source>
</evidence>
<comment type="subcellular location">
    <subcellularLocation>
        <location evidence="1">Membrane</location>
        <topology evidence="1">Multi-pass membrane protein</topology>
    </subcellularLocation>
</comment>
<keyword evidence="4" id="KW-1133">Transmembrane helix</keyword>
<feature type="compositionally biased region" description="Polar residues" evidence="6">
    <location>
        <begin position="543"/>
        <end position="567"/>
    </location>
</feature>
<evidence type="ECO:0000313" key="7">
    <source>
        <dbReference type="EMBL" id="KAJ3568818.1"/>
    </source>
</evidence>
<dbReference type="Proteomes" id="UP001213000">
    <property type="component" value="Unassembled WGS sequence"/>
</dbReference>
<name>A0AAD5VSU5_9AGAR</name>
<dbReference type="PANTHER" id="PTHR12300">
    <property type="entry name" value="HVA22-LIKE PROTEINS"/>
    <property type="match status" value="1"/>
</dbReference>
<evidence type="ECO:0000313" key="8">
    <source>
        <dbReference type="Proteomes" id="UP001213000"/>
    </source>
</evidence>
<accession>A0AAD5VSU5</accession>